<name>A0A9R1T3W2_9HYME</name>
<sequence>MAEGPDPAGDDQRRGRGRPRKDANLPDLRVEEPTPSDTSDAHSGRSVRASRRTDERGRDAPPAFEDLPEQYQGLPPPLLRDPPPVRPDTRQLFQEPPPPFPEQPRPGRAPPSREDPPLYRGPPRGHPPRERDPDYRQHRRPVRPDPSEFRVTSDEELDG</sequence>
<dbReference type="GeneID" id="105266011"/>
<dbReference type="Proteomes" id="UP000694866">
    <property type="component" value="Unplaced"/>
</dbReference>
<evidence type="ECO:0000313" key="3">
    <source>
        <dbReference type="RefSeq" id="XP_011302190.1"/>
    </source>
</evidence>
<feature type="compositionally biased region" description="Basic and acidic residues" evidence="1">
    <location>
        <begin position="10"/>
        <end position="32"/>
    </location>
</feature>
<reference evidence="3" key="1">
    <citation type="submission" date="2025-08" db="UniProtKB">
        <authorList>
            <consortium name="RefSeq"/>
        </authorList>
    </citation>
    <scope>IDENTIFICATION</scope>
    <source>
        <strain evidence="3">USDA-PBARC FA_bdor</strain>
        <tissue evidence="3">Whole organism</tissue>
    </source>
</reference>
<organism evidence="2 3">
    <name type="scientific">Fopius arisanus</name>
    <dbReference type="NCBI Taxonomy" id="64838"/>
    <lineage>
        <taxon>Eukaryota</taxon>
        <taxon>Metazoa</taxon>
        <taxon>Ecdysozoa</taxon>
        <taxon>Arthropoda</taxon>
        <taxon>Hexapoda</taxon>
        <taxon>Insecta</taxon>
        <taxon>Pterygota</taxon>
        <taxon>Neoptera</taxon>
        <taxon>Endopterygota</taxon>
        <taxon>Hymenoptera</taxon>
        <taxon>Apocrita</taxon>
        <taxon>Ichneumonoidea</taxon>
        <taxon>Braconidae</taxon>
        <taxon>Opiinae</taxon>
        <taxon>Fopius</taxon>
    </lineage>
</organism>
<feature type="region of interest" description="Disordered" evidence="1">
    <location>
        <begin position="1"/>
        <end position="159"/>
    </location>
</feature>
<dbReference type="KEGG" id="fas:105266011"/>
<accession>A0A9R1T3W2</accession>
<proteinExistence type="predicted"/>
<feature type="compositionally biased region" description="Basic and acidic residues" evidence="1">
    <location>
        <begin position="127"/>
        <end position="153"/>
    </location>
</feature>
<feature type="compositionally biased region" description="Pro residues" evidence="1">
    <location>
        <begin position="95"/>
        <end position="109"/>
    </location>
</feature>
<protein>
    <submittedName>
        <fullName evidence="3">Proline-rich protein 2</fullName>
    </submittedName>
</protein>
<dbReference type="AlphaFoldDB" id="A0A9R1T3W2"/>
<evidence type="ECO:0000256" key="1">
    <source>
        <dbReference type="SAM" id="MobiDB-lite"/>
    </source>
</evidence>
<keyword evidence="2" id="KW-1185">Reference proteome</keyword>
<gene>
    <name evidence="3" type="primary">LOC105266011</name>
</gene>
<dbReference type="RefSeq" id="XP_011302190.1">
    <property type="nucleotide sequence ID" value="XM_011303888.1"/>
</dbReference>
<feature type="compositionally biased region" description="Pro residues" evidence="1">
    <location>
        <begin position="74"/>
        <end position="86"/>
    </location>
</feature>
<evidence type="ECO:0000313" key="2">
    <source>
        <dbReference type="Proteomes" id="UP000694866"/>
    </source>
</evidence>